<dbReference type="RefSeq" id="XP_007311907.1">
    <property type="nucleotide sequence ID" value="XM_007311845.1"/>
</dbReference>
<organism evidence="1 2">
    <name type="scientific">Stereum hirsutum (strain FP-91666)</name>
    <name type="common">White-rot fungus</name>
    <dbReference type="NCBI Taxonomy" id="721885"/>
    <lineage>
        <taxon>Eukaryota</taxon>
        <taxon>Fungi</taxon>
        <taxon>Dikarya</taxon>
        <taxon>Basidiomycota</taxon>
        <taxon>Agaricomycotina</taxon>
        <taxon>Agaricomycetes</taxon>
        <taxon>Russulales</taxon>
        <taxon>Stereaceae</taxon>
        <taxon>Stereum</taxon>
    </lineage>
</organism>
<gene>
    <name evidence="1" type="ORF">STEHIDRAFT_40328</name>
</gene>
<feature type="non-terminal residue" evidence="1">
    <location>
        <position position="54"/>
    </location>
</feature>
<dbReference type="Proteomes" id="UP000053927">
    <property type="component" value="Unassembled WGS sequence"/>
</dbReference>
<dbReference type="EMBL" id="JH687464">
    <property type="protein sequence ID" value="EIM78993.1"/>
    <property type="molecule type" value="Genomic_DNA"/>
</dbReference>
<feature type="non-terminal residue" evidence="1">
    <location>
        <position position="1"/>
    </location>
</feature>
<proteinExistence type="predicted"/>
<dbReference type="AlphaFoldDB" id="R7RW57"/>
<evidence type="ECO:0000313" key="2">
    <source>
        <dbReference type="Proteomes" id="UP000053927"/>
    </source>
</evidence>
<dbReference type="GeneID" id="18804614"/>
<name>R7RW57_STEHR</name>
<dbReference type="KEGG" id="shs:STEHIDRAFT_40328"/>
<accession>R7RW57</accession>
<protein>
    <submittedName>
        <fullName evidence="1">Uncharacterized protein</fullName>
    </submittedName>
</protein>
<evidence type="ECO:0000313" key="1">
    <source>
        <dbReference type="EMBL" id="EIM78993.1"/>
    </source>
</evidence>
<dbReference type="OrthoDB" id="3051956at2759"/>
<reference evidence="2" key="1">
    <citation type="journal article" date="2012" name="Science">
        <title>The Paleozoic origin of enzymatic lignin decomposition reconstructed from 31 fungal genomes.</title>
        <authorList>
            <person name="Floudas D."/>
            <person name="Binder M."/>
            <person name="Riley R."/>
            <person name="Barry K."/>
            <person name="Blanchette R.A."/>
            <person name="Henrissat B."/>
            <person name="Martinez A.T."/>
            <person name="Otillar R."/>
            <person name="Spatafora J.W."/>
            <person name="Yadav J.S."/>
            <person name="Aerts A."/>
            <person name="Benoit I."/>
            <person name="Boyd A."/>
            <person name="Carlson A."/>
            <person name="Copeland A."/>
            <person name="Coutinho P.M."/>
            <person name="de Vries R.P."/>
            <person name="Ferreira P."/>
            <person name="Findley K."/>
            <person name="Foster B."/>
            <person name="Gaskell J."/>
            <person name="Glotzer D."/>
            <person name="Gorecki P."/>
            <person name="Heitman J."/>
            <person name="Hesse C."/>
            <person name="Hori C."/>
            <person name="Igarashi K."/>
            <person name="Jurgens J.A."/>
            <person name="Kallen N."/>
            <person name="Kersten P."/>
            <person name="Kohler A."/>
            <person name="Kuees U."/>
            <person name="Kumar T.K.A."/>
            <person name="Kuo A."/>
            <person name="LaButti K."/>
            <person name="Larrondo L.F."/>
            <person name="Lindquist E."/>
            <person name="Ling A."/>
            <person name="Lombard V."/>
            <person name="Lucas S."/>
            <person name="Lundell T."/>
            <person name="Martin R."/>
            <person name="McLaughlin D.J."/>
            <person name="Morgenstern I."/>
            <person name="Morin E."/>
            <person name="Murat C."/>
            <person name="Nagy L.G."/>
            <person name="Nolan M."/>
            <person name="Ohm R.A."/>
            <person name="Patyshakuliyeva A."/>
            <person name="Rokas A."/>
            <person name="Ruiz-Duenas F.J."/>
            <person name="Sabat G."/>
            <person name="Salamov A."/>
            <person name="Samejima M."/>
            <person name="Schmutz J."/>
            <person name="Slot J.C."/>
            <person name="St John F."/>
            <person name="Stenlid J."/>
            <person name="Sun H."/>
            <person name="Sun S."/>
            <person name="Syed K."/>
            <person name="Tsang A."/>
            <person name="Wiebenga A."/>
            <person name="Young D."/>
            <person name="Pisabarro A."/>
            <person name="Eastwood D.C."/>
            <person name="Martin F."/>
            <person name="Cullen D."/>
            <person name="Grigoriev I.V."/>
            <person name="Hibbett D.S."/>
        </authorList>
    </citation>
    <scope>NUCLEOTIDE SEQUENCE [LARGE SCALE GENOMIC DNA]</scope>
    <source>
        <strain evidence="2">FP-91666</strain>
    </source>
</reference>
<sequence length="54" mass="5802">FPPQPPSTSVLTHIVNSFCEALEPDNVMEEGCAVCGLLSLTKNMILLSDAKINI</sequence>
<keyword evidence="2" id="KW-1185">Reference proteome</keyword>